<keyword evidence="6" id="KW-1185">Reference proteome</keyword>
<gene>
    <name evidence="5" type="ORF">OP10G_1780</name>
</gene>
<dbReference type="SMART" id="SM00382">
    <property type="entry name" value="AAA"/>
    <property type="match status" value="1"/>
</dbReference>
<protein>
    <submittedName>
        <fullName evidence="5">ABC transporter-like protein</fullName>
    </submittedName>
</protein>
<evidence type="ECO:0000256" key="2">
    <source>
        <dbReference type="ARBA" id="ARBA00022741"/>
    </source>
</evidence>
<dbReference type="Gene3D" id="3.40.50.300">
    <property type="entry name" value="P-loop containing nucleotide triphosphate hydrolases"/>
    <property type="match status" value="1"/>
</dbReference>
<name>A0A068NNM1_FIMGI</name>
<dbReference type="InterPro" id="IPR050763">
    <property type="entry name" value="ABC_transporter_ATP-binding"/>
</dbReference>
<evidence type="ECO:0000313" key="5">
    <source>
        <dbReference type="EMBL" id="AIE85148.1"/>
    </source>
</evidence>
<dbReference type="HOGENOM" id="CLU_000604_1_2_0"/>
<dbReference type="PROSITE" id="PS50893">
    <property type="entry name" value="ABC_TRANSPORTER_2"/>
    <property type="match status" value="1"/>
</dbReference>
<dbReference type="STRING" id="661478.OP10G_1780"/>
<dbReference type="InterPro" id="IPR027417">
    <property type="entry name" value="P-loop_NTPase"/>
</dbReference>
<keyword evidence="1" id="KW-0813">Transport</keyword>
<evidence type="ECO:0000256" key="1">
    <source>
        <dbReference type="ARBA" id="ARBA00022448"/>
    </source>
</evidence>
<dbReference type="eggNOG" id="COG4586">
    <property type="taxonomic scope" value="Bacteria"/>
</dbReference>
<evidence type="ECO:0000259" key="4">
    <source>
        <dbReference type="PROSITE" id="PS50893"/>
    </source>
</evidence>
<dbReference type="EMBL" id="CP007139">
    <property type="protein sequence ID" value="AIE85148.1"/>
    <property type="molecule type" value="Genomic_DNA"/>
</dbReference>
<dbReference type="Proteomes" id="UP000027982">
    <property type="component" value="Chromosome"/>
</dbReference>
<sequence length="324" mass="36445">MPAIETRDLRKTYVSHKKAPGIMGSIKGLVTREKVEVEAVKGVDLSIEQGELVGFLGPNGAGKTTTLKMLSGILYPTSGEARVLGYTPSDRNPEMLRQISLVMGNKQQLWWDLPAWDSFVVLKELYEVSEADFKRRVDHLVEALQISDKVNTQVRKLSLGERMKCELVAALLYAPKVIFLDEPTLGLDVVSQKRIREFLKQLHQEEGGTFLLTSHYMQDVQELCDRVVVIDHGSVVYEGTLEDLSERFSDSRRIRLAFSTPVQEMDLVRFGRVVERSEEGAVVEVPRAETARATAGLLESLPVSDLSIESVDIEEVIRDLFERK</sequence>
<dbReference type="KEGG" id="fgi:OP10G_1780"/>
<keyword evidence="3" id="KW-0067">ATP-binding</keyword>
<dbReference type="OrthoDB" id="9804819at2"/>
<accession>A0A068NNM1</accession>
<dbReference type="PANTHER" id="PTHR42711">
    <property type="entry name" value="ABC TRANSPORTER ATP-BINDING PROTEIN"/>
    <property type="match status" value="1"/>
</dbReference>
<evidence type="ECO:0000256" key="3">
    <source>
        <dbReference type="ARBA" id="ARBA00022840"/>
    </source>
</evidence>
<dbReference type="Pfam" id="PF00005">
    <property type="entry name" value="ABC_tran"/>
    <property type="match status" value="1"/>
</dbReference>
<dbReference type="InterPro" id="IPR003439">
    <property type="entry name" value="ABC_transporter-like_ATP-bd"/>
</dbReference>
<dbReference type="GO" id="GO:0016887">
    <property type="term" value="F:ATP hydrolysis activity"/>
    <property type="evidence" value="ECO:0007669"/>
    <property type="project" value="InterPro"/>
</dbReference>
<feature type="domain" description="ABC transporter" evidence="4">
    <location>
        <begin position="4"/>
        <end position="257"/>
    </location>
</feature>
<keyword evidence="2" id="KW-0547">Nucleotide-binding</keyword>
<reference evidence="5 6" key="1">
    <citation type="journal article" date="2014" name="PLoS ONE">
        <title>The first complete genome sequence of the class fimbriimonadia in the phylum armatimonadetes.</title>
        <authorList>
            <person name="Hu Z.Y."/>
            <person name="Wang Y.Z."/>
            <person name="Im W.T."/>
            <person name="Wang S.Y."/>
            <person name="Zhao G.P."/>
            <person name="Zheng H.J."/>
            <person name="Quan Z.X."/>
        </authorList>
    </citation>
    <scope>NUCLEOTIDE SEQUENCE [LARGE SCALE GENOMIC DNA]</scope>
    <source>
        <strain evidence="5">Gsoil 348</strain>
    </source>
</reference>
<dbReference type="PANTHER" id="PTHR42711:SF4">
    <property type="entry name" value="ABC TRANSPORTER RELATED"/>
    <property type="match status" value="1"/>
</dbReference>
<dbReference type="AlphaFoldDB" id="A0A068NNM1"/>
<dbReference type="InterPro" id="IPR003593">
    <property type="entry name" value="AAA+_ATPase"/>
</dbReference>
<evidence type="ECO:0000313" key="6">
    <source>
        <dbReference type="Proteomes" id="UP000027982"/>
    </source>
</evidence>
<organism evidence="5 6">
    <name type="scientific">Fimbriimonas ginsengisoli Gsoil 348</name>
    <dbReference type="NCBI Taxonomy" id="661478"/>
    <lineage>
        <taxon>Bacteria</taxon>
        <taxon>Bacillati</taxon>
        <taxon>Armatimonadota</taxon>
        <taxon>Fimbriimonadia</taxon>
        <taxon>Fimbriimonadales</taxon>
        <taxon>Fimbriimonadaceae</taxon>
        <taxon>Fimbriimonas</taxon>
    </lineage>
</organism>
<proteinExistence type="predicted"/>
<dbReference type="SUPFAM" id="SSF52540">
    <property type="entry name" value="P-loop containing nucleoside triphosphate hydrolases"/>
    <property type="match status" value="1"/>
</dbReference>
<dbReference type="GO" id="GO:0005524">
    <property type="term" value="F:ATP binding"/>
    <property type="evidence" value="ECO:0007669"/>
    <property type="project" value="UniProtKB-KW"/>
</dbReference>
<dbReference type="RefSeq" id="WP_025226258.1">
    <property type="nucleotide sequence ID" value="NZ_CP007139.1"/>
</dbReference>